<keyword evidence="3" id="KW-1185">Reference proteome</keyword>
<dbReference type="AlphaFoldDB" id="A0AAD2CIU3"/>
<dbReference type="EMBL" id="CAKOGP040000446">
    <property type="protein sequence ID" value="CAJ1935182.1"/>
    <property type="molecule type" value="Genomic_DNA"/>
</dbReference>
<proteinExistence type="predicted"/>
<accession>A0AAD2CIU3</accession>
<evidence type="ECO:0000256" key="1">
    <source>
        <dbReference type="SAM" id="MobiDB-lite"/>
    </source>
</evidence>
<evidence type="ECO:0000313" key="2">
    <source>
        <dbReference type="EMBL" id="CAJ1935182.1"/>
    </source>
</evidence>
<sequence>MTITNCMPTLATEAGLGSPIFREVATTTDAPLFRNKEQANTKKNKRRFSLKKMMTKIKSSKRILKISKSASQDSSDDAMEPKKLAFGAGSSSTSAPRLEMVATDDDISSASSEDSERGHDVVHKEAHKESASSKIIESSSFAVVEPAMEEQEIKLEQEEEGTSEATQPVTKIINYEIDDEEYVEEKEPEKTPCTASDAVALLLAGALMAAQALAY</sequence>
<gene>
    <name evidence="2" type="ORF">CYCCA115_LOCUS4518</name>
</gene>
<dbReference type="Proteomes" id="UP001295423">
    <property type="component" value="Unassembled WGS sequence"/>
</dbReference>
<organism evidence="2 3">
    <name type="scientific">Cylindrotheca closterium</name>
    <dbReference type="NCBI Taxonomy" id="2856"/>
    <lineage>
        <taxon>Eukaryota</taxon>
        <taxon>Sar</taxon>
        <taxon>Stramenopiles</taxon>
        <taxon>Ochrophyta</taxon>
        <taxon>Bacillariophyta</taxon>
        <taxon>Bacillariophyceae</taxon>
        <taxon>Bacillariophycidae</taxon>
        <taxon>Bacillariales</taxon>
        <taxon>Bacillariaceae</taxon>
        <taxon>Cylindrotheca</taxon>
    </lineage>
</organism>
<name>A0AAD2CIU3_9STRA</name>
<protein>
    <submittedName>
        <fullName evidence="2">Uncharacterized protein</fullName>
    </submittedName>
</protein>
<evidence type="ECO:0000313" key="3">
    <source>
        <dbReference type="Proteomes" id="UP001295423"/>
    </source>
</evidence>
<feature type="compositionally biased region" description="Basic and acidic residues" evidence="1">
    <location>
        <begin position="114"/>
        <end position="130"/>
    </location>
</feature>
<reference evidence="2" key="1">
    <citation type="submission" date="2023-08" db="EMBL/GenBank/DDBJ databases">
        <authorList>
            <person name="Audoor S."/>
            <person name="Bilcke G."/>
        </authorList>
    </citation>
    <scope>NUCLEOTIDE SEQUENCE</scope>
</reference>
<feature type="region of interest" description="Disordered" evidence="1">
    <location>
        <begin position="104"/>
        <end position="130"/>
    </location>
</feature>
<comment type="caution">
    <text evidence="2">The sequence shown here is derived from an EMBL/GenBank/DDBJ whole genome shotgun (WGS) entry which is preliminary data.</text>
</comment>